<dbReference type="EMBL" id="MU273505">
    <property type="protein sequence ID" value="KAI0034148.1"/>
    <property type="molecule type" value="Genomic_DNA"/>
</dbReference>
<organism evidence="1 2">
    <name type="scientific">Vararia minispora EC-137</name>
    <dbReference type="NCBI Taxonomy" id="1314806"/>
    <lineage>
        <taxon>Eukaryota</taxon>
        <taxon>Fungi</taxon>
        <taxon>Dikarya</taxon>
        <taxon>Basidiomycota</taxon>
        <taxon>Agaricomycotina</taxon>
        <taxon>Agaricomycetes</taxon>
        <taxon>Russulales</taxon>
        <taxon>Lachnocladiaceae</taxon>
        <taxon>Vararia</taxon>
    </lineage>
</organism>
<proteinExistence type="predicted"/>
<gene>
    <name evidence="1" type="ORF">K488DRAFT_12662</name>
</gene>
<keyword evidence="2" id="KW-1185">Reference proteome</keyword>
<dbReference type="Proteomes" id="UP000814128">
    <property type="component" value="Unassembled WGS sequence"/>
</dbReference>
<feature type="non-terminal residue" evidence="1">
    <location>
        <position position="405"/>
    </location>
</feature>
<sequence>APLYDLVGVGFGPANIALAGALIERWEDPSVTEDAVPRKILFLEKQDAFRWHPGMLFPNTRMQISYLKDLATLRNPRSPVTFLSYLHETGRLLQFINRGMSAPSCREYGDHLSCHWAGRYVQDHGTLFSKDVIQLADGADGSAHIHFRDTATGEVSTYSRTGNPVISPGGRSRTPAPLRALDDISHVLHSSTYATVIGPILLRVSPSGVTSPLCIAVVGAGQSASEVFIDLYERLHAIPAPGDRRHRIEMIFRKGCIKPSDDTPFANEIFDPASTDVMFGLPSCQARDLVTSEYKNTNYSVTNPRTINTVRPQLLYAQNVEESIAARDGTPSAKPLIVLFPYTCIISASACGTGASPVALTLYDVLRRSSPRTEMYDVVVCGLGYDHTAWIELLAGGSLGTRFGL</sequence>
<feature type="non-terminal residue" evidence="1">
    <location>
        <position position="1"/>
    </location>
</feature>
<reference evidence="1" key="2">
    <citation type="journal article" date="2022" name="New Phytol.">
        <title>Evolutionary transition to the ectomycorrhizal habit in the genomes of a hyperdiverse lineage of mushroom-forming fungi.</title>
        <authorList>
            <person name="Looney B."/>
            <person name="Miyauchi S."/>
            <person name="Morin E."/>
            <person name="Drula E."/>
            <person name="Courty P.E."/>
            <person name="Kohler A."/>
            <person name="Kuo A."/>
            <person name="LaButti K."/>
            <person name="Pangilinan J."/>
            <person name="Lipzen A."/>
            <person name="Riley R."/>
            <person name="Andreopoulos W."/>
            <person name="He G."/>
            <person name="Johnson J."/>
            <person name="Nolan M."/>
            <person name="Tritt A."/>
            <person name="Barry K.W."/>
            <person name="Grigoriev I.V."/>
            <person name="Nagy L.G."/>
            <person name="Hibbett D."/>
            <person name="Henrissat B."/>
            <person name="Matheny P.B."/>
            <person name="Labbe J."/>
            <person name="Martin F.M."/>
        </authorList>
    </citation>
    <scope>NUCLEOTIDE SEQUENCE</scope>
    <source>
        <strain evidence="1">EC-137</strain>
    </source>
</reference>
<evidence type="ECO:0000313" key="2">
    <source>
        <dbReference type="Proteomes" id="UP000814128"/>
    </source>
</evidence>
<evidence type="ECO:0000313" key="1">
    <source>
        <dbReference type="EMBL" id="KAI0034148.1"/>
    </source>
</evidence>
<accession>A0ACB8QRJ3</accession>
<name>A0ACB8QRJ3_9AGAM</name>
<reference evidence="1" key="1">
    <citation type="submission" date="2021-02" db="EMBL/GenBank/DDBJ databases">
        <authorList>
            <consortium name="DOE Joint Genome Institute"/>
            <person name="Ahrendt S."/>
            <person name="Looney B.P."/>
            <person name="Miyauchi S."/>
            <person name="Morin E."/>
            <person name="Drula E."/>
            <person name="Courty P.E."/>
            <person name="Chicoki N."/>
            <person name="Fauchery L."/>
            <person name="Kohler A."/>
            <person name="Kuo A."/>
            <person name="Labutti K."/>
            <person name="Pangilinan J."/>
            <person name="Lipzen A."/>
            <person name="Riley R."/>
            <person name="Andreopoulos W."/>
            <person name="He G."/>
            <person name="Johnson J."/>
            <person name="Barry K.W."/>
            <person name="Grigoriev I.V."/>
            <person name="Nagy L."/>
            <person name="Hibbett D."/>
            <person name="Henrissat B."/>
            <person name="Matheny P.B."/>
            <person name="Labbe J."/>
            <person name="Martin F."/>
        </authorList>
    </citation>
    <scope>NUCLEOTIDE SEQUENCE</scope>
    <source>
        <strain evidence="1">EC-137</strain>
    </source>
</reference>
<comment type="caution">
    <text evidence="1">The sequence shown here is derived from an EMBL/GenBank/DDBJ whole genome shotgun (WGS) entry which is preliminary data.</text>
</comment>
<protein>
    <submittedName>
        <fullName evidence="1">L-lysine 6-monooxygenase</fullName>
    </submittedName>
</protein>